<dbReference type="AlphaFoldDB" id="A0A1I1XBN2"/>
<reference evidence="1 2" key="1">
    <citation type="submission" date="2016-10" db="EMBL/GenBank/DDBJ databases">
        <authorList>
            <person name="de Groot N.N."/>
        </authorList>
    </citation>
    <scope>NUCLEOTIDE SEQUENCE [LARGE SCALE GENOMIC DNA]</scope>
    <source>
        <strain evidence="1 2">DSM 9236</strain>
    </source>
</reference>
<protein>
    <recommendedName>
        <fullName evidence="3">Sensory transduction regulator</fullName>
    </recommendedName>
</protein>
<dbReference type="RefSeq" id="WP_093912364.1">
    <property type="nucleotide sequence ID" value="NZ_FONL01000001.1"/>
</dbReference>
<keyword evidence="2" id="KW-1185">Reference proteome</keyword>
<dbReference type="OrthoDB" id="1669180at2"/>
<dbReference type="STRING" id="1123323.SAMN05216245_101159"/>
<name>A0A1I1XBN2_9FIRM</name>
<accession>A0A1I1XBN2</accession>
<evidence type="ECO:0000313" key="1">
    <source>
        <dbReference type="EMBL" id="SFE04795.1"/>
    </source>
</evidence>
<dbReference type="Proteomes" id="UP000198896">
    <property type="component" value="Unassembled WGS sequence"/>
</dbReference>
<evidence type="ECO:0000313" key="2">
    <source>
        <dbReference type="Proteomes" id="UP000198896"/>
    </source>
</evidence>
<evidence type="ECO:0008006" key="3">
    <source>
        <dbReference type="Google" id="ProtNLM"/>
    </source>
</evidence>
<proteinExistence type="predicted"/>
<organism evidence="1 2">
    <name type="scientific">Succiniclasticum ruminis DSM 9236</name>
    <dbReference type="NCBI Taxonomy" id="1123323"/>
    <lineage>
        <taxon>Bacteria</taxon>
        <taxon>Bacillati</taxon>
        <taxon>Bacillota</taxon>
        <taxon>Negativicutes</taxon>
        <taxon>Acidaminococcales</taxon>
        <taxon>Acidaminococcaceae</taxon>
        <taxon>Succiniclasticum</taxon>
    </lineage>
</organism>
<gene>
    <name evidence="1" type="ORF">SAMN05216245_101159</name>
</gene>
<sequence>MALESLQDQMGNTNPPRVKAEKFDKFMQEREVSGFHKEVYDDQFRTVVYFSGLQTAGQQQFVQVVLNDSIYGMIKVLIGHKVVNTENQAKVLEYVNQLNNRFGAFKYIVTPDGNLELDCSLVANDETFDPEVIVVMLLNVIQPHLESELLRLPAVVGGPVGVNVEEEGKDESPIHPVH</sequence>
<dbReference type="EMBL" id="FONL01000001">
    <property type="protein sequence ID" value="SFE04795.1"/>
    <property type="molecule type" value="Genomic_DNA"/>
</dbReference>